<dbReference type="Proteomes" id="UP001214854">
    <property type="component" value="Unassembled WGS sequence"/>
</dbReference>
<name>A0ABT5HUD9_9CAUL</name>
<dbReference type="RefSeq" id="WP_272748139.1">
    <property type="nucleotide sequence ID" value="NZ_JAQQKX010000007.1"/>
</dbReference>
<gene>
    <name evidence="2" type="ORF">PQU92_10315</name>
</gene>
<sequence>MNSELGSLTAQINEAAIALQALKGPAQDSADAIDQAFSKAGSSLARSLSRAAKDGEISLSELAAAIINAVNAAAGTSGGGSLASVLGDMLNGAATSFSGARADGGYVTAGGSYLVGERGPEWFRPATSGEIGGGSGPTVNVSLTIAGGADSLVRSEAQIAAALNRAARLSLR</sequence>
<accession>A0ABT5HUD9</accession>
<feature type="domain" description="Bacteriophage tail tape measure C-terminal" evidence="1">
    <location>
        <begin position="18"/>
        <end position="69"/>
    </location>
</feature>
<dbReference type="InterPro" id="IPR006431">
    <property type="entry name" value="Phage_tape_meas_C"/>
</dbReference>
<evidence type="ECO:0000259" key="1">
    <source>
        <dbReference type="Pfam" id="PF09718"/>
    </source>
</evidence>
<dbReference type="EMBL" id="JAQQKX010000007">
    <property type="protein sequence ID" value="MDC7683673.1"/>
    <property type="molecule type" value="Genomic_DNA"/>
</dbReference>
<reference evidence="2 3" key="1">
    <citation type="submission" date="2023-01" db="EMBL/GenBank/DDBJ databases">
        <title>Novel species of the genus Asticcacaulis isolated from rivers.</title>
        <authorList>
            <person name="Lu H."/>
        </authorList>
    </citation>
    <scope>NUCLEOTIDE SEQUENCE [LARGE SCALE GENOMIC DNA]</scope>
    <source>
        <strain evidence="2 3">BYS171W</strain>
    </source>
</reference>
<organism evidence="2 3">
    <name type="scientific">Asticcacaulis aquaticus</name>
    <dbReference type="NCBI Taxonomy" id="2984212"/>
    <lineage>
        <taxon>Bacteria</taxon>
        <taxon>Pseudomonadati</taxon>
        <taxon>Pseudomonadota</taxon>
        <taxon>Alphaproteobacteria</taxon>
        <taxon>Caulobacterales</taxon>
        <taxon>Caulobacteraceae</taxon>
        <taxon>Asticcacaulis</taxon>
    </lineage>
</organism>
<protein>
    <submittedName>
        <fullName evidence="2">Phage tail tape measure C-terminal domain-containing protein</fullName>
    </submittedName>
</protein>
<keyword evidence="3" id="KW-1185">Reference proteome</keyword>
<evidence type="ECO:0000313" key="2">
    <source>
        <dbReference type="EMBL" id="MDC7683673.1"/>
    </source>
</evidence>
<dbReference type="Pfam" id="PF09718">
    <property type="entry name" value="Tape_meas_lam_C"/>
    <property type="match status" value="1"/>
</dbReference>
<evidence type="ECO:0000313" key="3">
    <source>
        <dbReference type="Proteomes" id="UP001214854"/>
    </source>
</evidence>
<comment type="caution">
    <text evidence="2">The sequence shown here is derived from an EMBL/GenBank/DDBJ whole genome shotgun (WGS) entry which is preliminary data.</text>
</comment>
<proteinExistence type="predicted"/>